<evidence type="ECO:0000313" key="10">
    <source>
        <dbReference type="EMBL" id="MDQ2068106.1"/>
    </source>
</evidence>
<dbReference type="Proteomes" id="UP001239680">
    <property type="component" value="Unassembled WGS sequence"/>
</dbReference>
<dbReference type="InterPro" id="IPR003016">
    <property type="entry name" value="2-oxoA_DH_lipoyl-BS"/>
</dbReference>
<evidence type="ECO:0000259" key="8">
    <source>
        <dbReference type="PROSITE" id="PS50968"/>
    </source>
</evidence>
<dbReference type="PROSITE" id="PS00189">
    <property type="entry name" value="LIPOYL"/>
    <property type="match status" value="1"/>
</dbReference>
<sequence length="425" mass="43632">MQHPIQIDAAGGEYMDAVVILEWTKEIGAAVKAGEHIVTVETAKAATEVEAPADGFLVAINYPVGEEAPVGKVLGLIAESLDAPVAPQAQPAPTAAERAAPVSSPAAEAVTTDRVKASPLARRTARSLGVDLSQIRGTGPYGRVKRIDVENAAKSATAKAPPSAAPETVAPAAGLSAPVVARAAGVPVVLLHGFGADRSGWRPIAGLLDGGRQIITPELPGHGQAPAQTIRNLEELAFAVADDLAARGIETAHLVGHSLGGAVAVTLADLGLVAARSLCLIAPGGLGPEVNTGFIHGLANATTAPEIQPWLETMVADPSILPSGFAQAVIRARAQSQSGPALKALAQALFGEGTQLMRLAHRLEKIAVPAKVIWGMNDRIIPASHAADLPAHFGLHRLKGVGHVPQMEAPALVARLLNELHRSAE</sequence>
<evidence type="ECO:0000256" key="7">
    <source>
        <dbReference type="SAM" id="MobiDB-lite"/>
    </source>
</evidence>
<keyword evidence="11" id="KW-1185">Reference proteome</keyword>
<proteinExistence type="inferred from homology"/>
<dbReference type="Pfam" id="PF02817">
    <property type="entry name" value="E3_binding"/>
    <property type="match status" value="1"/>
</dbReference>
<dbReference type="InterPro" id="IPR004167">
    <property type="entry name" value="PSBD"/>
</dbReference>
<dbReference type="Gene3D" id="3.40.50.1820">
    <property type="entry name" value="alpha/beta hydrolase"/>
    <property type="match status" value="1"/>
</dbReference>
<dbReference type="InterPro" id="IPR036625">
    <property type="entry name" value="E3-bd_dom_sf"/>
</dbReference>
<dbReference type="RefSeq" id="WP_306681813.1">
    <property type="nucleotide sequence ID" value="NZ_JAVDBT010000023.1"/>
</dbReference>
<evidence type="ECO:0000256" key="4">
    <source>
        <dbReference type="ARBA" id="ARBA00022679"/>
    </source>
</evidence>
<dbReference type="InterPro" id="IPR000089">
    <property type="entry name" value="Biotin_lipoyl"/>
</dbReference>
<evidence type="ECO:0000256" key="1">
    <source>
        <dbReference type="ARBA" id="ARBA00001938"/>
    </source>
</evidence>
<dbReference type="SUPFAM" id="SSF53474">
    <property type="entry name" value="alpha/beta-Hydrolases"/>
    <property type="match status" value="1"/>
</dbReference>
<dbReference type="InterPro" id="IPR011053">
    <property type="entry name" value="Single_hybrid_motif"/>
</dbReference>
<reference evidence="10 11" key="1">
    <citation type="submission" date="2023-08" db="EMBL/GenBank/DDBJ databases">
        <title>Characterization of two Paracoccaceae strains isolated from Phycosphere and proposal of Xinfangfangia lacusdiani sp. nov.</title>
        <authorList>
            <person name="Deng Y."/>
            <person name="Zhang Y.Q."/>
        </authorList>
    </citation>
    <scope>NUCLEOTIDE SEQUENCE [LARGE SCALE GENOMIC DNA]</scope>
    <source>
        <strain evidence="10 11">CPCC 101601</strain>
    </source>
</reference>
<evidence type="ECO:0000256" key="3">
    <source>
        <dbReference type="ARBA" id="ARBA00011484"/>
    </source>
</evidence>
<dbReference type="PANTHER" id="PTHR43178:SF5">
    <property type="entry name" value="LIPOAMIDE ACYLTRANSFERASE COMPONENT OF BRANCHED-CHAIN ALPHA-KETO ACID DEHYDROGENASE COMPLEX, MITOCHONDRIAL"/>
    <property type="match status" value="1"/>
</dbReference>
<dbReference type="EC" id="2.3.1.12" evidence="10"/>
<comment type="cofactor">
    <cofactor evidence="1">
        <name>(R)-lipoate</name>
        <dbReference type="ChEBI" id="CHEBI:83088"/>
    </cofactor>
</comment>
<dbReference type="SUPFAM" id="SSF51230">
    <property type="entry name" value="Single hybrid motif"/>
    <property type="match status" value="1"/>
</dbReference>
<protein>
    <submittedName>
        <fullName evidence="10">Acetoin dehydrogenase dihydrolipoyllysine-residue acetyltransferase subunit</fullName>
        <ecNumber evidence="10">2.3.1.12</ecNumber>
    </submittedName>
</protein>
<dbReference type="InterPro" id="IPR029058">
    <property type="entry name" value="AB_hydrolase_fold"/>
</dbReference>
<accession>A0ABU0W2A1</accession>
<dbReference type="InterPro" id="IPR050743">
    <property type="entry name" value="2-oxoacid_DH_E2_comp"/>
</dbReference>
<dbReference type="PROSITE" id="PS51826">
    <property type="entry name" value="PSBD"/>
    <property type="match status" value="1"/>
</dbReference>
<feature type="domain" description="Peripheral subunit-binding (PSBD)" evidence="9">
    <location>
        <begin position="116"/>
        <end position="153"/>
    </location>
</feature>
<dbReference type="PANTHER" id="PTHR43178">
    <property type="entry name" value="DIHYDROLIPOAMIDE ACETYLTRANSFERASE COMPONENT OF PYRUVATE DEHYDROGENASE COMPLEX"/>
    <property type="match status" value="1"/>
</dbReference>
<comment type="subunit">
    <text evidence="3">Forms a 24-polypeptide structural core with octahedral symmetry.</text>
</comment>
<name>A0ABU0W2A1_9RHOB</name>
<evidence type="ECO:0000256" key="6">
    <source>
        <dbReference type="ARBA" id="ARBA00023315"/>
    </source>
</evidence>
<evidence type="ECO:0000259" key="9">
    <source>
        <dbReference type="PROSITE" id="PS51826"/>
    </source>
</evidence>
<dbReference type="PRINTS" id="PR00111">
    <property type="entry name" value="ABHYDROLASE"/>
</dbReference>
<dbReference type="CDD" id="cd06849">
    <property type="entry name" value="lipoyl_domain"/>
    <property type="match status" value="1"/>
</dbReference>
<evidence type="ECO:0000256" key="5">
    <source>
        <dbReference type="ARBA" id="ARBA00022823"/>
    </source>
</evidence>
<dbReference type="Gene3D" id="4.10.320.10">
    <property type="entry name" value="E3-binding domain"/>
    <property type="match status" value="1"/>
</dbReference>
<organism evidence="10 11">
    <name type="scientific">Pseudogemmobacter lacusdianii</name>
    <dbReference type="NCBI Taxonomy" id="3069608"/>
    <lineage>
        <taxon>Bacteria</taxon>
        <taxon>Pseudomonadati</taxon>
        <taxon>Pseudomonadota</taxon>
        <taxon>Alphaproteobacteria</taxon>
        <taxon>Rhodobacterales</taxon>
        <taxon>Paracoccaceae</taxon>
        <taxon>Pseudogemmobacter</taxon>
    </lineage>
</organism>
<dbReference type="Pfam" id="PF12697">
    <property type="entry name" value="Abhydrolase_6"/>
    <property type="match status" value="1"/>
</dbReference>
<comment type="similarity">
    <text evidence="2">Belongs to the 2-oxoacid dehydrogenase family.</text>
</comment>
<keyword evidence="6 10" id="KW-0012">Acyltransferase</keyword>
<evidence type="ECO:0000313" key="11">
    <source>
        <dbReference type="Proteomes" id="UP001239680"/>
    </source>
</evidence>
<evidence type="ECO:0000256" key="2">
    <source>
        <dbReference type="ARBA" id="ARBA00007317"/>
    </source>
</evidence>
<dbReference type="Gene3D" id="2.40.50.100">
    <property type="match status" value="1"/>
</dbReference>
<dbReference type="Pfam" id="PF00364">
    <property type="entry name" value="Biotin_lipoyl"/>
    <property type="match status" value="1"/>
</dbReference>
<dbReference type="GO" id="GO:0004742">
    <property type="term" value="F:dihydrolipoyllysine-residue acetyltransferase activity"/>
    <property type="evidence" value="ECO:0007669"/>
    <property type="project" value="UniProtKB-EC"/>
</dbReference>
<dbReference type="InterPro" id="IPR000073">
    <property type="entry name" value="AB_hydrolase_1"/>
</dbReference>
<gene>
    <name evidence="10" type="ORF">Q9295_17170</name>
</gene>
<dbReference type="PROSITE" id="PS50968">
    <property type="entry name" value="BIOTINYL_LIPOYL"/>
    <property type="match status" value="1"/>
</dbReference>
<keyword evidence="5" id="KW-0450">Lipoyl</keyword>
<dbReference type="EMBL" id="JAVDBT010000023">
    <property type="protein sequence ID" value="MDQ2068106.1"/>
    <property type="molecule type" value="Genomic_DNA"/>
</dbReference>
<dbReference type="SUPFAM" id="SSF47005">
    <property type="entry name" value="Peripheral subunit-binding domain of 2-oxo acid dehydrogenase complex"/>
    <property type="match status" value="1"/>
</dbReference>
<dbReference type="NCBIfam" id="NF011457">
    <property type="entry name" value="PRK14875.1"/>
    <property type="match status" value="1"/>
</dbReference>
<comment type="caution">
    <text evidence="10">The sequence shown here is derived from an EMBL/GenBank/DDBJ whole genome shotgun (WGS) entry which is preliminary data.</text>
</comment>
<feature type="domain" description="Lipoyl-binding" evidence="8">
    <location>
        <begin position="2"/>
        <end position="78"/>
    </location>
</feature>
<keyword evidence="4 10" id="KW-0808">Transferase</keyword>
<feature type="region of interest" description="Disordered" evidence="7">
    <location>
        <begin position="88"/>
        <end position="113"/>
    </location>
</feature>
<feature type="compositionally biased region" description="Low complexity" evidence="7">
    <location>
        <begin position="88"/>
        <end position="110"/>
    </location>
</feature>